<sequence length="1061" mass="112960">MNRLSARQAGAIVGAWIISFASFTTLAPFASADVYPNPSIAENARTPRAFGKKRALYYVVHDDNDLFTPAEWTTRVTSIRTKELSTREFFAENSGGEFDIYYDPIIVDAPIPLNADGTRPSNWYTLANNIATGTYGLNLSNYYMFAYDVVDTTSDPDQGWAGLSTSNRIYLQSTTQRVINHEIGHQTGADHAKAIRQLSDANYHPYYWDKGSASYKAYVPGVSPYVAVPFGAPTYEYGNPIDTMGSGTGQFRIREKLEDLGWLDETQVPDLNDLGPGTFKIYAHDQLQSVTDPQGNFGVVKGYDPNVFYGLTYERPAQQFSKTLGKFLPTTQTIDLEYRAGTNGVAFYLDGQIVDLDPAGGTTSSSTLRLLKVGQSIEDPDFGMSTYLVAAGAINQVPTGEDFLDYNPPPPSLLTADWFHFAILGTGSDAIGSYIQLSVTSASSLNGLDGDLNQNGLVDMTDVQFFVSGWLHDTSILDTHGKYLSGDMNFDGATNLSDVYLFHKAWLAAGNAAINLQAMLRGVPEPSSLLIVLPAFALLAAQRRRNGEGGMGNGENTAPQPNQPSTRSPFPIPHSPFALLSIACGLAATFVATRANAKLVSHFSFDASTRNGQIYANLVPGALQATGQSSSSTLPINIADGAIGQAVRFDGATNYLNATTLAMPRSTVAMASGSIAFWVRSSSETQQQAIMGEVNSGTNTAFSVDFGESSVDDFRVYVRAQGGAVAGPNTENPLTGWNDGEWHHIAATWSNSIVTNNAVYFDGVPVSSAQAVSPGAVYSSYQYSMMIGALNSRGTPTRHLDGDLDDLRIYDNAIDLETVLGLTGNPVPTLNVDRATGALTLVNTTNGPLTMLGYSIQSPGNKLNQAAWTSIADHYDADLAGPNQVDPDDSWLKLSAPASHSDLSEANLIDAGNGATLAVGQSVSLGVGAWTPSALEDLKMTIVRADGSTLPVLESYVGVISNADFNSNGVVDGADFLAWQRGTGIAAGATRAQGDANSDGAVNELDLNVWKQQFGNATPAIAAVPEPATACLLLAACLALSPGLRPGGGFHSTNGSPRLRR</sequence>
<feature type="compositionally biased region" description="Polar residues" evidence="1">
    <location>
        <begin position="557"/>
        <end position="568"/>
    </location>
</feature>
<dbReference type="RefSeq" id="WP_152096785.1">
    <property type="nucleotide sequence ID" value="NZ_AP021861.1"/>
</dbReference>
<keyword evidence="3" id="KW-1185">Reference proteome</keyword>
<dbReference type="InterPro" id="IPR036439">
    <property type="entry name" value="Dockerin_dom_sf"/>
</dbReference>
<dbReference type="GO" id="GO:0004553">
    <property type="term" value="F:hydrolase activity, hydrolyzing O-glycosyl compounds"/>
    <property type="evidence" value="ECO:0007669"/>
    <property type="project" value="InterPro"/>
</dbReference>
<evidence type="ECO:0000313" key="2">
    <source>
        <dbReference type="EMBL" id="BBO30440.1"/>
    </source>
</evidence>
<reference evidence="3" key="1">
    <citation type="submission" date="2019-10" db="EMBL/GenBank/DDBJ databases">
        <title>Lacipirellula parvula gen. nov., sp. nov., representing a lineage of planctomycetes widespread in freshwater anoxic habitats, and description of the family Lacipirellulaceae.</title>
        <authorList>
            <person name="Dedysh S.N."/>
            <person name="Kulichevskaya I.S."/>
            <person name="Beletsky A.V."/>
            <person name="Rakitin A.L."/>
            <person name="Mardanov A.V."/>
            <person name="Ivanova A.A."/>
            <person name="Saltykova V.X."/>
            <person name="Rijpstra W.I.C."/>
            <person name="Sinninghe Damste J.S."/>
            <person name="Ravin N.V."/>
        </authorList>
    </citation>
    <scope>NUCLEOTIDE SEQUENCE [LARGE SCALE GENOMIC DNA]</scope>
    <source>
        <strain evidence="3">PX69</strain>
    </source>
</reference>
<name>A0A5K7X1U5_9BACT</name>
<organism evidence="2 3">
    <name type="scientific">Lacipirellula parvula</name>
    <dbReference type="NCBI Taxonomy" id="2650471"/>
    <lineage>
        <taxon>Bacteria</taxon>
        <taxon>Pseudomonadati</taxon>
        <taxon>Planctomycetota</taxon>
        <taxon>Planctomycetia</taxon>
        <taxon>Pirellulales</taxon>
        <taxon>Lacipirellulaceae</taxon>
        <taxon>Lacipirellula</taxon>
    </lineage>
</organism>
<dbReference type="PROSITE" id="PS00018">
    <property type="entry name" value="EF_HAND_1"/>
    <property type="match status" value="2"/>
</dbReference>
<dbReference type="Gene3D" id="2.60.120.200">
    <property type="match status" value="1"/>
</dbReference>
<evidence type="ECO:0008006" key="4">
    <source>
        <dbReference type="Google" id="ProtNLM"/>
    </source>
</evidence>
<accession>A0A5K7X1U5</accession>
<dbReference type="InterPro" id="IPR018247">
    <property type="entry name" value="EF_Hand_1_Ca_BS"/>
</dbReference>
<dbReference type="Pfam" id="PF13385">
    <property type="entry name" value="Laminin_G_3"/>
    <property type="match status" value="1"/>
</dbReference>
<dbReference type="Pfam" id="PF00404">
    <property type="entry name" value="Dockerin_1"/>
    <property type="match status" value="1"/>
</dbReference>
<feature type="region of interest" description="Disordered" evidence="1">
    <location>
        <begin position="546"/>
        <end position="570"/>
    </location>
</feature>
<dbReference type="EMBL" id="AP021861">
    <property type="protein sequence ID" value="BBO30440.1"/>
    <property type="molecule type" value="Genomic_DNA"/>
</dbReference>
<dbReference type="GO" id="GO:0000272">
    <property type="term" value="P:polysaccharide catabolic process"/>
    <property type="evidence" value="ECO:0007669"/>
    <property type="project" value="InterPro"/>
</dbReference>
<dbReference type="Gene3D" id="1.10.1330.10">
    <property type="entry name" value="Dockerin domain"/>
    <property type="match status" value="1"/>
</dbReference>
<evidence type="ECO:0000256" key="1">
    <source>
        <dbReference type="SAM" id="MobiDB-lite"/>
    </source>
</evidence>
<dbReference type="KEGG" id="lpav:PLANPX_0052"/>
<dbReference type="InterPro" id="IPR013320">
    <property type="entry name" value="ConA-like_dom_sf"/>
</dbReference>
<dbReference type="Proteomes" id="UP000326837">
    <property type="component" value="Chromosome"/>
</dbReference>
<proteinExistence type="predicted"/>
<protein>
    <recommendedName>
        <fullName evidence="4">LamG-like jellyroll fold domain-containing protein</fullName>
    </recommendedName>
</protein>
<dbReference type="SUPFAM" id="SSF63446">
    <property type="entry name" value="Type I dockerin domain"/>
    <property type="match status" value="1"/>
</dbReference>
<evidence type="ECO:0000313" key="3">
    <source>
        <dbReference type="Proteomes" id="UP000326837"/>
    </source>
</evidence>
<gene>
    <name evidence="2" type="ORF">PLANPX_0052</name>
</gene>
<dbReference type="SUPFAM" id="SSF49899">
    <property type="entry name" value="Concanavalin A-like lectins/glucanases"/>
    <property type="match status" value="1"/>
</dbReference>
<dbReference type="AlphaFoldDB" id="A0A5K7X1U5"/>
<dbReference type="InterPro" id="IPR002105">
    <property type="entry name" value="Dockerin_1_rpt"/>
</dbReference>